<dbReference type="EMBL" id="BMAW01132810">
    <property type="protein sequence ID" value="GFU44974.1"/>
    <property type="molecule type" value="Genomic_DNA"/>
</dbReference>
<keyword evidence="2" id="KW-1185">Reference proteome</keyword>
<reference evidence="1" key="1">
    <citation type="submission" date="2020-08" db="EMBL/GenBank/DDBJ databases">
        <title>Multicomponent nature underlies the extraordinary mechanical properties of spider dragline silk.</title>
        <authorList>
            <person name="Kono N."/>
            <person name="Nakamura H."/>
            <person name="Mori M."/>
            <person name="Yoshida Y."/>
            <person name="Ohtoshi R."/>
            <person name="Malay A.D."/>
            <person name="Moran D.A.P."/>
            <person name="Tomita M."/>
            <person name="Numata K."/>
            <person name="Arakawa K."/>
        </authorList>
    </citation>
    <scope>NUCLEOTIDE SEQUENCE</scope>
</reference>
<feature type="non-terminal residue" evidence="1">
    <location>
        <position position="182"/>
    </location>
</feature>
<comment type="caution">
    <text evidence="1">The sequence shown here is derived from an EMBL/GenBank/DDBJ whole genome shotgun (WGS) entry which is preliminary data.</text>
</comment>
<organism evidence="1 2">
    <name type="scientific">Nephila pilipes</name>
    <name type="common">Giant wood spider</name>
    <name type="synonym">Nephila maculata</name>
    <dbReference type="NCBI Taxonomy" id="299642"/>
    <lineage>
        <taxon>Eukaryota</taxon>
        <taxon>Metazoa</taxon>
        <taxon>Ecdysozoa</taxon>
        <taxon>Arthropoda</taxon>
        <taxon>Chelicerata</taxon>
        <taxon>Arachnida</taxon>
        <taxon>Araneae</taxon>
        <taxon>Araneomorphae</taxon>
        <taxon>Entelegynae</taxon>
        <taxon>Araneoidea</taxon>
        <taxon>Nephilidae</taxon>
        <taxon>Nephila</taxon>
    </lineage>
</organism>
<sequence>TVKTSVVNGVKAINGNSPSHQLFVEFPQLTETSITIIQVKHNIEQCIMVTGLPSANSRQLNRSSTSSYNQEFSEHLIVASPDIVFRSWLFIQSWIRAKCSQIPPPTAFAVEGNSKGETPATPAAIAVGEKPALLSPDAIPKDTENFFAAHKERIRMLTLSRRKGYLRPPAKTRRSSRKCTLN</sequence>
<name>A0A8X6QV33_NEPPI</name>
<evidence type="ECO:0000313" key="2">
    <source>
        <dbReference type="Proteomes" id="UP000887013"/>
    </source>
</evidence>
<gene>
    <name evidence="1" type="ORF">NPIL_485751</name>
</gene>
<accession>A0A8X6QV33</accession>
<dbReference type="Proteomes" id="UP000887013">
    <property type="component" value="Unassembled WGS sequence"/>
</dbReference>
<evidence type="ECO:0000313" key="1">
    <source>
        <dbReference type="EMBL" id="GFU44974.1"/>
    </source>
</evidence>
<protein>
    <submittedName>
        <fullName evidence="1">Uncharacterized protein</fullName>
    </submittedName>
</protein>
<dbReference type="AlphaFoldDB" id="A0A8X6QV33"/>
<proteinExistence type="predicted"/>